<dbReference type="Gene3D" id="1.20.1280.50">
    <property type="match status" value="1"/>
</dbReference>
<dbReference type="SMART" id="SM00256">
    <property type="entry name" value="FBOX"/>
    <property type="match status" value="1"/>
</dbReference>
<dbReference type="InterPro" id="IPR032675">
    <property type="entry name" value="LRR_dom_sf"/>
</dbReference>
<name>A0A498I2Z2_MALDO</name>
<dbReference type="InterPro" id="IPR001810">
    <property type="entry name" value="F-box_dom"/>
</dbReference>
<gene>
    <name evidence="3" type="ORF">DVH24_019185</name>
</gene>
<evidence type="ECO:0000256" key="1">
    <source>
        <dbReference type="SAM" id="MobiDB-lite"/>
    </source>
</evidence>
<dbReference type="SUPFAM" id="SSF81383">
    <property type="entry name" value="F-box domain"/>
    <property type="match status" value="1"/>
</dbReference>
<sequence>MEHKSKLLATTSSEAQGACPERTNDRFSSMPDEVAHRILSLLSILDLIRFGTVSKRCRELHLSTPSLNFDEFNNWNKSSYSKQFKLLNSLDRFLVLRRDSKIQQFRIRWSLAYGKGASLYNELYRVVTWIHMAVRCNVEVLDLELGIPETTELELPSCIFLCGSLRSLSVHCNKILTVPSSVHSTNLQYLKLTNVTIDEGFCKWISCSCKSIKELHLEHVRVENITIECSSLESFSFVFSSHSDLCHLSISCEKLEAMRINWRFDSPSSRSFKVFAPNLKYLKWTGSLLNNQNLGNFMCLETAEIFLNHEADNNDFGNVLELLCSIRRVKVLLLSGETAKVLLREGSMPALFDDISYLGVHMESLVDDMVSTMVSLLRGMPNLKTLYVKCDPSFLIQKPKACGFNREFWKSQNLAFIDHLKEATIELSSGNNGMELVRYMLEDAKNLKEMVILHSPEHSTLFQVVNESKRKSAARVVFQEYKANEKRELGRSGSLDSVTLLEEIRRGYISVTIELSNGFNAMELARYILEQAHRLEKTFIFYMIENESYIDERMDLAWTYN</sequence>
<comment type="caution">
    <text evidence="3">The sequence shown here is derived from an EMBL/GenBank/DDBJ whole genome shotgun (WGS) entry which is preliminary data.</text>
</comment>
<dbReference type="PROSITE" id="PS50181">
    <property type="entry name" value="FBOX"/>
    <property type="match status" value="1"/>
</dbReference>
<evidence type="ECO:0000259" key="2">
    <source>
        <dbReference type="PROSITE" id="PS50181"/>
    </source>
</evidence>
<dbReference type="Proteomes" id="UP000290289">
    <property type="component" value="Chromosome 14"/>
</dbReference>
<dbReference type="EMBL" id="RDQH01000340">
    <property type="protein sequence ID" value="RXH76297.1"/>
    <property type="molecule type" value="Genomic_DNA"/>
</dbReference>
<keyword evidence="4" id="KW-1185">Reference proteome</keyword>
<feature type="domain" description="F-box" evidence="2">
    <location>
        <begin position="24"/>
        <end position="72"/>
    </location>
</feature>
<dbReference type="Pfam" id="PF00646">
    <property type="entry name" value="F-box"/>
    <property type="match status" value="1"/>
</dbReference>
<dbReference type="InterPro" id="IPR055411">
    <property type="entry name" value="LRR_FXL15/At3g58940/PEG3-like"/>
</dbReference>
<evidence type="ECO:0000313" key="3">
    <source>
        <dbReference type="EMBL" id="RXH76297.1"/>
    </source>
</evidence>
<proteinExistence type="predicted"/>
<feature type="region of interest" description="Disordered" evidence="1">
    <location>
        <begin position="1"/>
        <end position="27"/>
    </location>
</feature>
<dbReference type="Pfam" id="PF24758">
    <property type="entry name" value="LRR_At5g56370"/>
    <property type="match status" value="1"/>
</dbReference>
<dbReference type="InterPro" id="IPR036047">
    <property type="entry name" value="F-box-like_dom_sf"/>
</dbReference>
<protein>
    <recommendedName>
        <fullName evidence="2">F-box domain-containing protein</fullName>
    </recommendedName>
</protein>
<evidence type="ECO:0000313" key="4">
    <source>
        <dbReference type="Proteomes" id="UP000290289"/>
    </source>
</evidence>
<organism evidence="3 4">
    <name type="scientific">Malus domestica</name>
    <name type="common">Apple</name>
    <name type="synonym">Pyrus malus</name>
    <dbReference type="NCBI Taxonomy" id="3750"/>
    <lineage>
        <taxon>Eukaryota</taxon>
        <taxon>Viridiplantae</taxon>
        <taxon>Streptophyta</taxon>
        <taxon>Embryophyta</taxon>
        <taxon>Tracheophyta</taxon>
        <taxon>Spermatophyta</taxon>
        <taxon>Magnoliopsida</taxon>
        <taxon>eudicotyledons</taxon>
        <taxon>Gunneridae</taxon>
        <taxon>Pentapetalae</taxon>
        <taxon>rosids</taxon>
        <taxon>fabids</taxon>
        <taxon>Rosales</taxon>
        <taxon>Rosaceae</taxon>
        <taxon>Amygdaloideae</taxon>
        <taxon>Maleae</taxon>
        <taxon>Malus</taxon>
    </lineage>
</organism>
<dbReference type="InterPro" id="IPR050232">
    <property type="entry name" value="FBL13/AtMIF1-like"/>
</dbReference>
<dbReference type="PANTHER" id="PTHR31900">
    <property type="entry name" value="F-BOX/RNI SUPERFAMILY PROTEIN-RELATED"/>
    <property type="match status" value="1"/>
</dbReference>
<accession>A0A498I2Z2</accession>
<dbReference type="PANTHER" id="PTHR31900:SF27">
    <property type="entry name" value="FBD DOMAIN-CONTAINING PROTEIN"/>
    <property type="match status" value="1"/>
</dbReference>
<dbReference type="Gene3D" id="3.80.10.10">
    <property type="entry name" value="Ribonuclease Inhibitor"/>
    <property type="match status" value="1"/>
</dbReference>
<dbReference type="AlphaFoldDB" id="A0A498I2Z2"/>
<reference evidence="3 4" key="1">
    <citation type="submission" date="2018-10" db="EMBL/GenBank/DDBJ databases">
        <title>A high-quality apple genome assembly.</title>
        <authorList>
            <person name="Hu J."/>
        </authorList>
    </citation>
    <scope>NUCLEOTIDE SEQUENCE [LARGE SCALE GENOMIC DNA]</scope>
    <source>
        <strain evidence="4">cv. HFTH1</strain>
        <tissue evidence="3">Young leaf</tissue>
    </source>
</reference>
<dbReference type="SUPFAM" id="SSF52058">
    <property type="entry name" value="L domain-like"/>
    <property type="match status" value="1"/>
</dbReference>